<accession>A0ABR8YSK0</accession>
<dbReference type="Pfam" id="PF08279">
    <property type="entry name" value="HTH_11"/>
    <property type="match status" value="1"/>
</dbReference>
<evidence type="ECO:0000313" key="4">
    <source>
        <dbReference type="Proteomes" id="UP000627166"/>
    </source>
</evidence>
<dbReference type="Pfam" id="PF02829">
    <property type="entry name" value="3H"/>
    <property type="match status" value="1"/>
</dbReference>
<dbReference type="SUPFAM" id="SSF46785">
    <property type="entry name" value="Winged helix' DNA-binding domain"/>
    <property type="match status" value="1"/>
</dbReference>
<evidence type="ECO:0000313" key="3">
    <source>
        <dbReference type="EMBL" id="MBD8047237.1"/>
    </source>
</evidence>
<reference evidence="3 4" key="1">
    <citation type="submission" date="2020-08" db="EMBL/GenBank/DDBJ databases">
        <title>A Genomic Blueprint of the Chicken Gut Microbiome.</title>
        <authorList>
            <person name="Gilroy R."/>
            <person name="Ravi A."/>
            <person name="Getino M."/>
            <person name="Pursley I."/>
            <person name="Horton D.L."/>
            <person name="Alikhan N.-F."/>
            <person name="Baker D."/>
            <person name="Gharbi K."/>
            <person name="Hall N."/>
            <person name="Watson M."/>
            <person name="Adriaenssens E.M."/>
            <person name="Foster-Nyarko E."/>
            <person name="Jarju S."/>
            <person name="Secka A."/>
            <person name="Antonio M."/>
            <person name="Oren A."/>
            <person name="Chaudhuri R."/>
            <person name="La Ragione R.M."/>
            <person name="Hildebrand F."/>
            <person name="Pallen M.J."/>
        </authorList>
    </citation>
    <scope>NUCLEOTIDE SEQUENCE [LARGE SCALE GENOMIC DNA]</scope>
    <source>
        <strain evidence="3 4">N37</strain>
    </source>
</reference>
<dbReference type="RefSeq" id="WP_191740209.1">
    <property type="nucleotide sequence ID" value="NZ_JACSQB010000067.1"/>
</dbReference>
<dbReference type="PANTHER" id="PTHR40068:SF1">
    <property type="entry name" value="TRANSCRIPTION REPRESSOR NIAR-RELATED"/>
    <property type="match status" value="1"/>
</dbReference>
<feature type="domain" description="3H" evidence="1">
    <location>
        <begin position="73"/>
        <end position="168"/>
    </location>
</feature>
<gene>
    <name evidence="3" type="ORF">H9637_09355</name>
</gene>
<protein>
    <submittedName>
        <fullName evidence="3">Transcription repressor NadR</fullName>
    </submittedName>
</protein>
<organism evidence="3 4">
    <name type="scientific">Clostridium faecium</name>
    <dbReference type="NCBI Taxonomy" id="2762223"/>
    <lineage>
        <taxon>Bacteria</taxon>
        <taxon>Bacillati</taxon>
        <taxon>Bacillota</taxon>
        <taxon>Clostridia</taxon>
        <taxon>Eubacteriales</taxon>
        <taxon>Clostridiaceae</taxon>
        <taxon>Clostridium</taxon>
    </lineage>
</organism>
<keyword evidence="4" id="KW-1185">Reference proteome</keyword>
<dbReference type="Gene3D" id="3.30.1340.20">
    <property type="entry name" value="3H domain"/>
    <property type="match status" value="1"/>
</dbReference>
<dbReference type="InterPro" id="IPR004173">
    <property type="entry name" value="3H_domain"/>
</dbReference>
<name>A0ABR8YSK0_9CLOT</name>
<dbReference type="InterPro" id="IPR035922">
    <property type="entry name" value="3H_dom_sf"/>
</dbReference>
<dbReference type="InterPro" id="IPR026043">
    <property type="entry name" value="NadR"/>
</dbReference>
<dbReference type="SUPFAM" id="SSF75500">
    <property type="entry name" value="Putative transcriptional regulator TM1602, C-terminal domain"/>
    <property type="match status" value="1"/>
</dbReference>
<dbReference type="InterPro" id="IPR013196">
    <property type="entry name" value="HTH_11"/>
</dbReference>
<dbReference type="Gene3D" id="1.10.10.10">
    <property type="entry name" value="Winged helix-like DNA-binding domain superfamily/Winged helix DNA-binding domain"/>
    <property type="match status" value="1"/>
</dbReference>
<sequence length="172" mass="19513">MNSQVRREKIKEVLCKNSDAYKGQKLAEIFGVTRQIIVKDIAILRAEGINIIATPEGYIVPKNDTMKIKKVIATLHNKEDIEDEMKIIIRYGGVIEDVIVEHPLYGEIKGMLMVKSLYDIENFIDNLCKYEAEPLSLLTNGIHLHTISAESEEVIDNIICELKNKGFLVDNL</sequence>
<dbReference type="InterPro" id="IPR036390">
    <property type="entry name" value="WH_DNA-bd_sf"/>
</dbReference>
<dbReference type="PANTHER" id="PTHR40068">
    <property type="entry name" value="TRANSCRIPTION REPRESSOR NIAR-RELATED"/>
    <property type="match status" value="1"/>
</dbReference>
<dbReference type="EMBL" id="JACSQB010000067">
    <property type="protein sequence ID" value="MBD8047237.1"/>
    <property type="molecule type" value="Genomic_DNA"/>
</dbReference>
<comment type="caution">
    <text evidence="3">The sequence shown here is derived from an EMBL/GenBank/DDBJ whole genome shotgun (WGS) entry which is preliminary data.</text>
</comment>
<proteinExistence type="predicted"/>
<evidence type="ECO:0000259" key="2">
    <source>
        <dbReference type="Pfam" id="PF08279"/>
    </source>
</evidence>
<dbReference type="Proteomes" id="UP000627166">
    <property type="component" value="Unassembled WGS sequence"/>
</dbReference>
<evidence type="ECO:0000259" key="1">
    <source>
        <dbReference type="Pfam" id="PF02829"/>
    </source>
</evidence>
<dbReference type="PIRSF" id="PIRSF037847">
    <property type="entry name" value="NiaR"/>
    <property type="match status" value="1"/>
</dbReference>
<dbReference type="InterPro" id="IPR036388">
    <property type="entry name" value="WH-like_DNA-bd_sf"/>
</dbReference>
<feature type="domain" description="Helix-turn-helix type 11" evidence="2">
    <location>
        <begin position="6"/>
        <end position="59"/>
    </location>
</feature>